<dbReference type="EMBL" id="JACEGA010000001">
    <property type="protein sequence ID" value="MBB2181635.1"/>
    <property type="molecule type" value="Genomic_DNA"/>
</dbReference>
<keyword evidence="1" id="KW-0472">Membrane</keyword>
<dbReference type="Proteomes" id="UP000574276">
    <property type="component" value="Unassembled WGS sequence"/>
</dbReference>
<evidence type="ECO:0000313" key="2">
    <source>
        <dbReference type="EMBL" id="MBB2181635.1"/>
    </source>
</evidence>
<keyword evidence="1" id="KW-1133">Transmembrane helix</keyword>
<organism evidence="2 3">
    <name type="scientific">Variimorphobacter saccharofermentans</name>
    <dbReference type="NCBI Taxonomy" id="2755051"/>
    <lineage>
        <taxon>Bacteria</taxon>
        <taxon>Bacillati</taxon>
        <taxon>Bacillota</taxon>
        <taxon>Clostridia</taxon>
        <taxon>Lachnospirales</taxon>
        <taxon>Lachnospiraceae</taxon>
        <taxon>Variimorphobacter</taxon>
    </lineage>
</organism>
<protein>
    <recommendedName>
        <fullName evidence="4">Extracellular solute-binding protein</fullName>
    </recommendedName>
</protein>
<name>A0A839JVD8_9FIRM</name>
<comment type="caution">
    <text evidence="2">The sequence shown here is derived from an EMBL/GenBank/DDBJ whole genome shotgun (WGS) entry which is preliminary data.</text>
</comment>
<accession>A0A839JVD8</accession>
<evidence type="ECO:0008006" key="4">
    <source>
        <dbReference type="Google" id="ProtNLM"/>
    </source>
</evidence>
<sequence>MPKQTVLNEDAEIYKPRKNMTEKEKLKNMPFKERLPYLWEYYKFHAIVTIAVIGLLVYTIIQIFTPDIETQFYAAIINNSISEDLWSQYAEDFSSHLELNPKKERVEINPTYYFNGAPEYALSMQQVFTTRIAVKEIDVVIAPESLFKDYAYNGYFTKLTEQLPTDIYSSLTDYFYFSNTDEDLDSKDVYGIYLSDTDLFKKNAINDDPYILGIVANYQHKENTAEFVRYLFQQ</sequence>
<reference evidence="2 3" key="1">
    <citation type="submission" date="2020-07" db="EMBL/GenBank/DDBJ databases">
        <title>Characterization and genome sequencing of isolate MD1, a novel member within the family Lachnospiraceae.</title>
        <authorList>
            <person name="Rettenmaier R."/>
            <person name="Di Bello L."/>
            <person name="Zinser C."/>
            <person name="Scheitz K."/>
            <person name="Liebl W."/>
            <person name="Zverlov V."/>
        </authorList>
    </citation>
    <scope>NUCLEOTIDE SEQUENCE [LARGE SCALE GENOMIC DNA]</scope>
    <source>
        <strain evidence="2 3">MD1</strain>
    </source>
</reference>
<keyword evidence="1" id="KW-0812">Transmembrane</keyword>
<dbReference type="AlphaFoldDB" id="A0A839JVD8"/>
<evidence type="ECO:0000313" key="3">
    <source>
        <dbReference type="Proteomes" id="UP000574276"/>
    </source>
</evidence>
<dbReference type="RefSeq" id="WP_228351405.1">
    <property type="nucleotide sequence ID" value="NZ_JACEGA010000001.1"/>
</dbReference>
<proteinExistence type="predicted"/>
<feature type="transmembrane region" description="Helical" evidence="1">
    <location>
        <begin position="41"/>
        <end position="61"/>
    </location>
</feature>
<evidence type="ECO:0000256" key="1">
    <source>
        <dbReference type="SAM" id="Phobius"/>
    </source>
</evidence>
<gene>
    <name evidence="2" type="ORF">H0486_01930</name>
</gene>
<keyword evidence="3" id="KW-1185">Reference proteome</keyword>